<accession>A0ABV1MXR3</accession>
<evidence type="ECO:0000313" key="3">
    <source>
        <dbReference type="Proteomes" id="UP001478862"/>
    </source>
</evidence>
<feature type="transmembrane region" description="Helical" evidence="1">
    <location>
        <begin position="43"/>
        <end position="62"/>
    </location>
</feature>
<proteinExistence type="predicted"/>
<name>A0ABV1MXR3_9BACI</name>
<dbReference type="EMBL" id="JBEGDG010000024">
    <property type="protein sequence ID" value="MEQ6357300.1"/>
    <property type="molecule type" value="Genomic_DNA"/>
</dbReference>
<evidence type="ECO:0000256" key="1">
    <source>
        <dbReference type="SAM" id="Phobius"/>
    </source>
</evidence>
<protein>
    <submittedName>
        <fullName evidence="2">Uncharacterized protein</fullName>
    </submittedName>
</protein>
<keyword evidence="1" id="KW-1133">Transmembrane helix</keyword>
<sequence length="97" mass="10813">METIMISNNKIASTNIVLSILLVLGITYHYFYNQSPIQIERLGHLGFWLAILLSIINIGLGLKLMKNKTGIASSFVTLIIAVIILIIALFSLFHWGL</sequence>
<comment type="caution">
    <text evidence="2">The sequence shown here is derived from an EMBL/GenBank/DDBJ whole genome shotgun (WGS) entry which is preliminary data.</text>
</comment>
<gene>
    <name evidence="2" type="ORF">ABNX05_22045</name>
</gene>
<keyword evidence="3" id="KW-1185">Reference proteome</keyword>
<evidence type="ECO:0000313" key="2">
    <source>
        <dbReference type="EMBL" id="MEQ6357300.1"/>
    </source>
</evidence>
<feature type="transmembrane region" description="Helical" evidence="1">
    <location>
        <begin position="74"/>
        <end position="95"/>
    </location>
</feature>
<keyword evidence="1" id="KW-0472">Membrane</keyword>
<keyword evidence="1" id="KW-0812">Transmembrane</keyword>
<feature type="transmembrane region" description="Helical" evidence="1">
    <location>
        <begin position="12"/>
        <end position="31"/>
    </location>
</feature>
<dbReference type="Proteomes" id="UP001478862">
    <property type="component" value="Unassembled WGS sequence"/>
</dbReference>
<dbReference type="RefSeq" id="WP_349661665.1">
    <property type="nucleotide sequence ID" value="NZ_JBEGDG010000024.1"/>
</dbReference>
<reference evidence="2 3" key="1">
    <citation type="submission" date="2024-06" db="EMBL/GenBank/DDBJ databases">
        <title>Lysinibacillus zambalefons sp. nov., a Novel Firmicute Isolated from the Poon Bato Zambales Hyperalkaline Spring.</title>
        <authorList>
            <person name="Aja J.A."/>
            <person name="Lazaro J.E.H."/>
            <person name="Llorin L.D."/>
            <person name="Lim K.R."/>
            <person name="Teodosio J."/>
            <person name="Dalisay D.S."/>
        </authorList>
    </citation>
    <scope>NUCLEOTIDE SEQUENCE [LARGE SCALE GENOMIC DNA]</scope>
    <source>
        <strain evidence="2 3">M3</strain>
    </source>
</reference>
<organism evidence="2 3">
    <name type="scientific">Lysinibacillus zambalensis</name>
    <dbReference type="NCBI Taxonomy" id="3160866"/>
    <lineage>
        <taxon>Bacteria</taxon>
        <taxon>Bacillati</taxon>
        <taxon>Bacillota</taxon>
        <taxon>Bacilli</taxon>
        <taxon>Bacillales</taxon>
        <taxon>Bacillaceae</taxon>
        <taxon>Lysinibacillus</taxon>
    </lineage>
</organism>